<gene>
    <name evidence="1" type="ORF">LPB142_04095</name>
</gene>
<reference evidence="1 2" key="1">
    <citation type="submission" date="2016-10" db="EMBL/GenBank/DDBJ databases">
        <title>Rhodobacter sp. LPB0142, isolated from sea water.</title>
        <authorList>
            <person name="Kim E."/>
            <person name="Yi H."/>
        </authorList>
    </citation>
    <scope>NUCLEOTIDE SEQUENCE [LARGE SCALE GENOMIC DNA]</scope>
    <source>
        <strain evidence="1 2">LPB0142</strain>
    </source>
</reference>
<dbReference type="STRING" id="1850250.LPB142_04095"/>
<keyword evidence="2" id="KW-1185">Reference proteome</keyword>
<name>A0A1D9M9X8_9RHOB</name>
<dbReference type="KEGG" id="rhp:LPB142_04095"/>
<sequence length="83" mass="9003">MHAIDALRRLALSSHHACRVLARENDVAAALGDGDKLVRALRAARLTSTEVRDLIAPLTTPDCNPTPVTENEVQTVLMRAEFG</sequence>
<dbReference type="EMBL" id="CP017781">
    <property type="protein sequence ID" value="AOZ68600.1"/>
    <property type="molecule type" value="Genomic_DNA"/>
</dbReference>
<proteinExistence type="predicted"/>
<accession>A0A1D9M9X8</accession>
<dbReference type="AlphaFoldDB" id="A0A1D9M9X8"/>
<evidence type="ECO:0000313" key="1">
    <source>
        <dbReference type="EMBL" id="AOZ68600.1"/>
    </source>
</evidence>
<organism evidence="1 2">
    <name type="scientific">Rhodobacter xanthinilyticus</name>
    <dbReference type="NCBI Taxonomy" id="1850250"/>
    <lineage>
        <taxon>Bacteria</taxon>
        <taxon>Pseudomonadati</taxon>
        <taxon>Pseudomonadota</taxon>
        <taxon>Alphaproteobacteria</taxon>
        <taxon>Rhodobacterales</taxon>
        <taxon>Rhodobacter group</taxon>
        <taxon>Rhodobacter</taxon>
    </lineage>
</organism>
<dbReference type="Proteomes" id="UP000176562">
    <property type="component" value="Chromosome"/>
</dbReference>
<protein>
    <submittedName>
        <fullName evidence="1">Uncharacterized protein</fullName>
    </submittedName>
</protein>
<dbReference type="RefSeq" id="WP_071165601.1">
    <property type="nucleotide sequence ID" value="NZ_CP017781.1"/>
</dbReference>
<evidence type="ECO:0000313" key="2">
    <source>
        <dbReference type="Proteomes" id="UP000176562"/>
    </source>
</evidence>